<dbReference type="RefSeq" id="WP_188679386.1">
    <property type="nucleotide sequence ID" value="NZ_BMGP01000005.1"/>
</dbReference>
<dbReference type="EMBL" id="BMGP01000005">
    <property type="protein sequence ID" value="GGF34025.1"/>
    <property type="molecule type" value="Genomic_DNA"/>
</dbReference>
<sequence length="506" mass="52164">MADSSTASGADGDQVARPNPEVTNSARGTFELPIVTTSLSRRQIREREGAFAASVAASSTPAGETRRERRERELAKALSAPAAGSLTAPTGRAPQSAPERVVSKSLFAQQVTAMAAATPVAPPAPAVSPEPVVVTAPVVATAQVVEPAEREVPVEVEPALVVPLAPELPVVAEPALVAHLDSEPFTRFDDEPVTDQISVIAVPSLNEAPAYTSVQSLTFDRIPGVTEPRAASSAVAAPGRRRVLPVRRRRAASTHPQAPKRTIFNTVVMIATAGLVATFALPAYAYSDLGPLTTSNAASSQMGIQSLSVPAGTIQDAPRDGYTSTGDIASMDSTTGNTVSPTVQALAAELMGDVASGKLVGSVPNHIPEIQNLANGVVVPNCGVDYRVLQAIKVAVDNFSKVGISDINRKCTGQIEGAGTASAHYTDGGGHAVDFYILNGHGLTGADSDSLKLIALLDPLVPPGSGLGQAECRGSTSVTNFAPFDDTCTHDHIDFLNAKGVALKSS</sequence>
<feature type="region of interest" description="Disordered" evidence="1">
    <location>
        <begin position="49"/>
        <end position="99"/>
    </location>
</feature>
<dbReference type="AlphaFoldDB" id="A0A917EZ36"/>
<protein>
    <submittedName>
        <fullName evidence="2">Uncharacterized protein</fullName>
    </submittedName>
</protein>
<keyword evidence="3" id="KW-1185">Reference proteome</keyword>
<dbReference type="Proteomes" id="UP000598775">
    <property type="component" value="Unassembled WGS sequence"/>
</dbReference>
<feature type="compositionally biased region" description="Basic and acidic residues" evidence="1">
    <location>
        <begin position="64"/>
        <end position="75"/>
    </location>
</feature>
<accession>A0A917EZ36</accession>
<comment type="caution">
    <text evidence="2">The sequence shown here is derived from an EMBL/GenBank/DDBJ whole genome shotgun (WGS) entry which is preliminary data.</text>
</comment>
<organism evidence="2 3">
    <name type="scientific">Subtercola lobariae</name>
    <dbReference type="NCBI Taxonomy" id="1588641"/>
    <lineage>
        <taxon>Bacteria</taxon>
        <taxon>Bacillati</taxon>
        <taxon>Actinomycetota</taxon>
        <taxon>Actinomycetes</taxon>
        <taxon>Micrococcales</taxon>
        <taxon>Microbacteriaceae</taxon>
        <taxon>Subtercola</taxon>
    </lineage>
</organism>
<evidence type="ECO:0000313" key="2">
    <source>
        <dbReference type="EMBL" id="GGF34025.1"/>
    </source>
</evidence>
<proteinExistence type="predicted"/>
<evidence type="ECO:0000313" key="3">
    <source>
        <dbReference type="Proteomes" id="UP000598775"/>
    </source>
</evidence>
<evidence type="ECO:0000256" key="1">
    <source>
        <dbReference type="SAM" id="MobiDB-lite"/>
    </source>
</evidence>
<gene>
    <name evidence="2" type="ORF">GCM10011399_29000</name>
</gene>
<name>A0A917EZ36_9MICO</name>
<reference evidence="2 3" key="1">
    <citation type="journal article" date="2014" name="Int. J. Syst. Evol. Microbiol.">
        <title>Complete genome sequence of Corynebacterium casei LMG S-19264T (=DSM 44701T), isolated from a smear-ripened cheese.</title>
        <authorList>
            <consortium name="US DOE Joint Genome Institute (JGI-PGF)"/>
            <person name="Walter F."/>
            <person name="Albersmeier A."/>
            <person name="Kalinowski J."/>
            <person name="Ruckert C."/>
        </authorList>
    </citation>
    <scope>NUCLEOTIDE SEQUENCE [LARGE SCALE GENOMIC DNA]</scope>
    <source>
        <strain evidence="2 3">CGMCC 1.12976</strain>
    </source>
</reference>
<feature type="region of interest" description="Disordered" evidence="1">
    <location>
        <begin position="1"/>
        <end position="30"/>
    </location>
</feature>